<comment type="subcellular location">
    <subcellularLocation>
        <location evidence="1">Nucleus</location>
    </subcellularLocation>
</comment>
<organism evidence="8 9">
    <name type="scientific">Trifolium pratense</name>
    <name type="common">Red clover</name>
    <dbReference type="NCBI Taxonomy" id="57577"/>
    <lineage>
        <taxon>Eukaryota</taxon>
        <taxon>Viridiplantae</taxon>
        <taxon>Streptophyta</taxon>
        <taxon>Embryophyta</taxon>
        <taxon>Tracheophyta</taxon>
        <taxon>Spermatophyta</taxon>
        <taxon>Magnoliopsida</taxon>
        <taxon>eudicotyledons</taxon>
        <taxon>Gunneridae</taxon>
        <taxon>Pentapetalae</taxon>
        <taxon>rosids</taxon>
        <taxon>fabids</taxon>
        <taxon>Fabales</taxon>
        <taxon>Fabaceae</taxon>
        <taxon>Papilionoideae</taxon>
        <taxon>50 kb inversion clade</taxon>
        <taxon>NPAAA clade</taxon>
        <taxon>Hologalegina</taxon>
        <taxon>IRL clade</taxon>
        <taxon>Trifolieae</taxon>
        <taxon>Trifolium</taxon>
    </lineage>
</organism>
<dbReference type="AlphaFoldDB" id="A0A2K3JXS6"/>
<dbReference type="Pfam" id="PF03106">
    <property type="entry name" value="WRKY"/>
    <property type="match status" value="1"/>
</dbReference>
<dbReference type="STRING" id="57577.A0A2K3JXS6"/>
<reference evidence="8 9" key="1">
    <citation type="journal article" date="2014" name="Am. J. Bot.">
        <title>Genome assembly and annotation for red clover (Trifolium pratense; Fabaceae).</title>
        <authorList>
            <person name="Istvanek J."/>
            <person name="Jaros M."/>
            <person name="Krenek A."/>
            <person name="Repkova J."/>
        </authorList>
    </citation>
    <scope>NUCLEOTIDE SEQUENCE [LARGE SCALE GENOMIC DNA]</scope>
    <source>
        <strain evidence="9">cv. Tatra</strain>
        <tissue evidence="8">Young leaves</tissue>
    </source>
</reference>
<evidence type="ECO:0000256" key="4">
    <source>
        <dbReference type="ARBA" id="ARBA00023163"/>
    </source>
</evidence>
<reference evidence="8 9" key="2">
    <citation type="journal article" date="2017" name="Front. Plant Sci.">
        <title>Gene Classification and Mining of Molecular Markers Useful in Red Clover (Trifolium pratense) Breeding.</title>
        <authorList>
            <person name="Istvanek J."/>
            <person name="Dluhosova J."/>
            <person name="Dluhos P."/>
            <person name="Patkova L."/>
            <person name="Nedelnik J."/>
            <person name="Repkova J."/>
        </authorList>
    </citation>
    <scope>NUCLEOTIDE SEQUENCE [LARGE SCALE GENOMIC DNA]</scope>
    <source>
        <strain evidence="9">cv. Tatra</strain>
        <tissue evidence="8">Young leaves</tissue>
    </source>
</reference>
<dbReference type="PANTHER" id="PTHR31221">
    <property type="entry name" value="WRKY TRANSCRIPTION FACTOR PROTEIN 1-RELATED"/>
    <property type="match status" value="1"/>
</dbReference>
<evidence type="ECO:0000256" key="5">
    <source>
        <dbReference type="ARBA" id="ARBA00023242"/>
    </source>
</evidence>
<dbReference type="PANTHER" id="PTHR31221:SF289">
    <property type="entry name" value="WRKY TRANSCRIPTION FACTOR 68"/>
    <property type="match status" value="1"/>
</dbReference>
<feature type="compositionally biased region" description="Basic and acidic residues" evidence="6">
    <location>
        <begin position="1"/>
        <end position="14"/>
    </location>
</feature>
<comment type="caution">
    <text evidence="8">The sequence shown here is derived from an EMBL/GenBank/DDBJ whole genome shotgun (WGS) entry which is preliminary data.</text>
</comment>
<keyword evidence="2" id="KW-0805">Transcription regulation</keyword>
<dbReference type="GO" id="GO:0043565">
    <property type="term" value="F:sequence-specific DNA binding"/>
    <property type="evidence" value="ECO:0007669"/>
    <property type="project" value="InterPro"/>
</dbReference>
<dbReference type="SUPFAM" id="SSF118290">
    <property type="entry name" value="WRKY DNA-binding domain"/>
    <property type="match status" value="1"/>
</dbReference>
<feature type="domain" description="WRKY" evidence="7">
    <location>
        <begin position="4"/>
        <end position="29"/>
    </location>
</feature>
<evidence type="ECO:0000256" key="1">
    <source>
        <dbReference type="ARBA" id="ARBA00004123"/>
    </source>
</evidence>
<keyword evidence="3" id="KW-0238">DNA-binding</keyword>
<evidence type="ECO:0000256" key="3">
    <source>
        <dbReference type="ARBA" id="ARBA00023125"/>
    </source>
</evidence>
<dbReference type="GO" id="GO:0005634">
    <property type="term" value="C:nucleus"/>
    <property type="evidence" value="ECO:0007669"/>
    <property type="project" value="UniProtKB-SubCell"/>
</dbReference>
<evidence type="ECO:0000259" key="7">
    <source>
        <dbReference type="PROSITE" id="PS50811"/>
    </source>
</evidence>
<dbReference type="InterPro" id="IPR044810">
    <property type="entry name" value="WRKY_plant"/>
</dbReference>
<keyword evidence="5" id="KW-0539">Nucleus</keyword>
<evidence type="ECO:0000313" key="8">
    <source>
        <dbReference type="EMBL" id="PNX58865.1"/>
    </source>
</evidence>
<name>A0A2K3JXS6_TRIPR</name>
<dbReference type="InterPro" id="IPR003657">
    <property type="entry name" value="WRKY_dom"/>
</dbReference>
<keyword evidence="4" id="KW-0804">Transcription</keyword>
<dbReference type="GO" id="GO:0003700">
    <property type="term" value="F:DNA-binding transcription factor activity"/>
    <property type="evidence" value="ECO:0007669"/>
    <property type="project" value="InterPro"/>
</dbReference>
<dbReference type="InterPro" id="IPR036576">
    <property type="entry name" value="WRKY_dom_sf"/>
</dbReference>
<dbReference type="EMBL" id="ASHM01079482">
    <property type="protein sequence ID" value="PNX58865.1"/>
    <property type="molecule type" value="Genomic_DNA"/>
</dbReference>
<gene>
    <name evidence="8" type="ORF">L195_g051129</name>
</gene>
<proteinExistence type="predicted"/>
<feature type="non-terminal residue" evidence="8">
    <location>
        <position position="29"/>
    </location>
</feature>
<evidence type="ECO:0000313" key="9">
    <source>
        <dbReference type="Proteomes" id="UP000236291"/>
    </source>
</evidence>
<sequence>MTKSEVDHPEDGYKWRKYGKKATKNSPFP</sequence>
<feature type="region of interest" description="Disordered" evidence="6">
    <location>
        <begin position="1"/>
        <end position="29"/>
    </location>
</feature>
<evidence type="ECO:0000256" key="2">
    <source>
        <dbReference type="ARBA" id="ARBA00023015"/>
    </source>
</evidence>
<dbReference type="PROSITE" id="PS50811">
    <property type="entry name" value="WRKY"/>
    <property type="match status" value="1"/>
</dbReference>
<dbReference type="Gene3D" id="2.20.25.80">
    <property type="entry name" value="WRKY domain"/>
    <property type="match status" value="1"/>
</dbReference>
<dbReference type="Proteomes" id="UP000236291">
    <property type="component" value="Unassembled WGS sequence"/>
</dbReference>
<protein>
    <recommendedName>
        <fullName evidence="7">WRKY domain-containing protein</fullName>
    </recommendedName>
</protein>
<evidence type="ECO:0000256" key="6">
    <source>
        <dbReference type="SAM" id="MobiDB-lite"/>
    </source>
</evidence>
<accession>A0A2K3JXS6</accession>